<sequence>MSNLGLDPASLGAVKAWGCAPSVWDGEQRKDRATGYPIWEIECSSDLGRFPFRVAAQAPPLPLGVYDAGRPVHLQRPAVTGWGKSGPFLTATAIQAIAEKS</sequence>
<dbReference type="RefSeq" id="WP_345181784.1">
    <property type="nucleotide sequence ID" value="NZ_BAABFQ010000009.1"/>
</dbReference>
<dbReference type="EMBL" id="JBHSMD010000010">
    <property type="protein sequence ID" value="MFC5495392.1"/>
    <property type="molecule type" value="Genomic_DNA"/>
</dbReference>
<evidence type="ECO:0000313" key="1">
    <source>
        <dbReference type="EMBL" id="MFC5495392.1"/>
    </source>
</evidence>
<name>A0ABW0N8X2_9ACTN</name>
<proteinExistence type="predicted"/>
<evidence type="ECO:0000313" key="2">
    <source>
        <dbReference type="Proteomes" id="UP001595956"/>
    </source>
</evidence>
<protein>
    <submittedName>
        <fullName evidence="1">Uncharacterized protein</fullName>
    </submittedName>
</protein>
<gene>
    <name evidence="1" type="ORF">ACFPKY_19955</name>
</gene>
<comment type="caution">
    <text evidence="1">The sequence shown here is derived from an EMBL/GenBank/DDBJ whole genome shotgun (WGS) entry which is preliminary data.</text>
</comment>
<organism evidence="1 2">
    <name type="scientific">Nocardioides caricicola</name>
    <dbReference type="NCBI Taxonomy" id="634770"/>
    <lineage>
        <taxon>Bacteria</taxon>
        <taxon>Bacillati</taxon>
        <taxon>Actinomycetota</taxon>
        <taxon>Actinomycetes</taxon>
        <taxon>Propionibacteriales</taxon>
        <taxon>Nocardioidaceae</taxon>
        <taxon>Nocardioides</taxon>
    </lineage>
</organism>
<keyword evidence="2" id="KW-1185">Reference proteome</keyword>
<reference evidence="2" key="1">
    <citation type="journal article" date="2019" name="Int. J. Syst. Evol. Microbiol.">
        <title>The Global Catalogue of Microorganisms (GCM) 10K type strain sequencing project: providing services to taxonomists for standard genome sequencing and annotation.</title>
        <authorList>
            <consortium name="The Broad Institute Genomics Platform"/>
            <consortium name="The Broad Institute Genome Sequencing Center for Infectious Disease"/>
            <person name="Wu L."/>
            <person name="Ma J."/>
        </authorList>
    </citation>
    <scope>NUCLEOTIDE SEQUENCE [LARGE SCALE GENOMIC DNA]</scope>
    <source>
        <strain evidence="2">KACC 13778</strain>
    </source>
</reference>
<accession>A0ABW0N8X2</accession>
<dbReference type="Proteomes" id="UP001595956">
    <property type="component" value="Unassembled WGS sequence"/>
</dbReference>